<dbReference type="PANTHER" id="PTHR45023:SF13">
    <property type="entry name" value="PUTATIVE-RELATED"/>
    <property type="match status" value="1"/>
</dbReference>
<proteinExistence type="predicted"/>
<protein>
    <submittedName>
        <fullName evidence="2">RmlC-like jelly roll fold, Myb/SANT-like DNA-binding domain protein</fullName>
    </submittedName>
</protein>
<evidence type="ECO:0000256" key="1">
    <source>
        <dbReference type="SAM" id="MobiDB-lite"/>
    </source>
</evidence>
<feature type="region of interest" description="Disordered" evidence="1">
    <location>
        <begin position="67"/>
        <end position="91"/>
    </location>
</feature>
<comment type="caution">
    <text evidence="2">The sequence shown here is derived from an EMBL/GenBank/DDBJ whole genome shotgun (WGS) entry which is preliminary data.</text>
</comment>
<gene>
    <name evidence="2" type="ORF">CTI12_AA285460</name>
</gene>
<keyword evidence="2" id="KW-0238">DNA-binding</keyword>
<dbReference type="GO" id="GO:0003677">
    <property type="term" value="F:DNA binding"/>
    <property type="evidence" value="ECO:0007669"/>
    <property type="project" value="UniProtKB-KW"/>
</dbReference>
<name>A0A2U1NBG4_ARTAN</name>
<feature type="compositionally biased region" description="Basic residues" evidence="1">
    <location>
        <begin position="1"/>
        <end position="15"/>
    </location>
</feature>
<sequence>MAPKKTFVHPRKNTKKAATSQGSGQQNQQIPDFLNDPNMLAYANLLAFNIANNQQMPIQESMPVDVQGSSTEHEVDEMDQDDPKGKTKVDWDEEDEVRLAKAWCYHTENKKGVSCKRDTFWKNILQHYVANGGDSTRTNHSLNSKWRKMMEQMSIYNGLFILADRLRESGLNDHDVAKRANADYQKLKKKKSSCHMALYDWLVRILSRLRV</sequence>
<organism evidence="2 3">
    <name type="scientific">Artemisia annua</name>
    <name type="common">Sweet wormwood</name>
    <dbReference type="NCBI Taxonomy" id="35608"/>
    <lineage>
        <taxon>Eukaryota</taxon>
        <taxon>Viridiplantae</taxon>
        <taxon>Streptophyta</taxon>
        <taxon>Embryophyta</taxon>
        <taxon>Tracheophyta</taxon>
        <taxon>Spermatophyta</taxon>
        <taxon>Magnoliopsida</taxon>
        <taxon>eudicotyledons</taxon>
        <taxon>Gunneridae</taxon>
        <taxon>Pentapetalae</taxon>
        <taxon>asterids</taxon>
        <taxon>campanulids</taxon>
        <taxon>Asterales</taxon>
        <taxon>Asteraceae</taxon>
        <taxon>Asteroideae</taxon>
        <taxon>Anthemideae</taxon>
        <taxon>Artemisiinae</taxon>
        <taxon>Artemisia</taxon>
    </lineage>
</organism>
<dbReference type="OrthoDB" id="1225588at2759"/>
<feature type="compositionally biased region" description="Polar residues" evidence="1">
    <location>
        <begin position="16"/>
        <end position="30"/>
    </location>
</feature>
<dbReference type="AlphaFoldDB" id="A0A2U1NBG4"/>
<reference evidence="2 3" key="1">
    <citation type="journal article" date="2018" name="Mol. Plant">
        <title>The genome of Artemisia annua provides insight into the evolution of Asteraceae family and artemisinin biosynthesis.</title>
        <authorList>
            <person name="Shen Q."/>
            <person name="Zhang L."/>
            <person name="Liao Z."/>
            <person name="Wang S."/>
            <person name="Yan T."/>
            <person name="Shi P."/>
            <person name="Liu M."/>
            <person name="Fu X."/>
            <person name="Pan Q."/>
            <person name="Wang Y."/>
            <person name="Lv Z."/>
            <person name="Lu X."/>
            <person name="Zhang F."/>
            <person name="Jiang W."/>
            <person name="Ma Y."/>
            <person name="Chen M."/>
            <person name="Hao X."/>
            <person name="Li L."/>
            <person name="Tang Y."/>
            <person name="Lv G."/>
            <person name="Zhou Y."/>
            <person name="Sun X."/>
            <person name="Brodelius P.E."/>
            <person name="Rose J.K.C."/>
            <person name="Tang K."/>
        </authorList>
    </citation>
    <scope>NUCLEOTIDE SEQUENCE [LARGE SCALE GENOMIC DNA]</scope>
    <source>
        <strain evidence="3">cv. Huhao1</strain>
        <tissue evidence="2">Leaf</tissue>
    </source>
</reference>
<feature type="compositionally biased region" description="Basic and acidic residues" evidence="1">
    <location>
        <begin position="81"/>
        <end position="90"/>
    </location>
</feature>
<keyword evidence="3" id="KW-1185">Reference proteome</keyword>
<feature type="region of interest" description="Disordered" evidence="1">
    <location>
        <begin position="1"/>
        <end position="30"/>
    </location>
</feature>
<dbReference type="PANTHER" id="PTHR45023">
    <property type="match status" value="1"/>
</dbReference>
<dbReference type="Proteomes" id="UP000245207">
    <property type="component" value="Unassembled WGS sequence"/>
</dbReference>
<evidence type="ECO:0000313" key="3">
    <source>
        <dbReference type="Proteomes" id="UP000245207"/>
    </source>
</evidence>
<dbReference type="EMBL" id="PKPP01003173">
    <property type="protein sequence ID" value="PWA70842.1"/>
    <property type="molecule type" value="Genomic_DNA"/>
</dbReference>
<accession>A0A2U1NBG4</accession>
<evidence type="ECO:0000313" key="2">
    <source>
        <dbReference type="EMBL" id="PWA70842.1"/>
    </source>
</evidence>